<feature type="region of interest" description="Disordered" evidence="1">
    <location>
        <begin position="78"/>
        <end position="99"/>
    </location>
</feature>
<reference evidence="2" key="2">
    <citation type="journal article" date="2023" name="BMC Genomics">
        <title>Pest status, molecular evolution, and epigenetic factors derived from the genome assembly of Frankliniella fusca, a thysanopteran phytovirus vector.</title>
        <authorList>
            <person name="Catto M.A."/>
            <person name="Labadie P.E."/>
            <person name="Jacobson A.L."/>
            <person name="Kennedy G.G."/>
            <person name="Srinivasan R."/>
            <person name="Hunt B.G."/>
        </authorList>
    </citation>
    <scope>NUCLEOTIDE SEQUENCE</scope>
    <source>
        <strain evidence="2">PL_HMW_Pooled</strain>
    </source>
</reference>
<proteinExistence type="predicted"/>
<comment type="caution">
    <text evidence="2">The sequence shown here is derived from an EMBL/GenBank/DDBJ whole genome shotgun (WGS) entry which is preliminary data.</text>
</comment>
<dbReference type="AlphaFoldDB" id="A0AAE1HSF7"/>
<reference evidence="2" key="1">
    <citation type="submission" date="2021-07" db="EMBL/GenBank/DDBJ databases">
        <authorList>
            <person name="Catto M.A."/>
            <person name="Jacobson A."/>
            <person name="Kennedy G."/>
            <person name="Labadie P."/>
            <person name="Hunt B.G."/>
            <person name="Srinivasan R."/>
        </authorList>
    </citation>
    <scope>NUCLEOTIDE SEQUENCE</scope>
    <source>
        <strain evidence="2">PL_HMW_Pooled</strain>
        <tissue evidence="2">Head</tissue>
    </source>
</reference>
<feature type="compositionally biased region" description="Low complexity" evidence="1">
    <location>
        <begin position="361"/>
        <end position="370"/>
    </location>
</feature>
<evidence type="ECO:0000256" key="1">
    <source>
        <dbReference type="SAM" id="MobiDB-lite"/>
    </source>
</evidence>
<feature type="compositionally biased region" description="Basic and acidic residues" evidence="1">
    <location>
        <begin position="159"/>
        <end position="174"/>
    </location>
</feature>
<feature type="compositionally biased region" description="Basic residues" evidence="1">
    <location>
        <begin position="127"/>
        <end position="136"/>
    </location>
</feature>
<feature type="region of interest" description="Disordered" evidence="1">
    <location>
        <begin position="116"/>
        <end position="139"/>
    </location>
</feature>
<feature type="compositionally biased region" description="Low complexity" evidence="1">
    <location>
        <begin position="478"/>
        <end position="516"/>
    </location>
</feature>
<feature type="region of interest" description="Disordered" evidence="1">
    <location>
        <begin position="351"/>
        <end position="377"/>
    </location>
</feature>
<dbReference type="Proteomes" id="UP001219518">
    <property type="component" value="Unassembled WGS sequence"/>
</dbReference>
<feature type="region of interest" description="Disordered" evidence="1">
    <location>
        <begin position="449"/>
        <end position="629"/>
    </location>
</feature>
<sequence>MSLKRHKALVFWEKEKKTGIEPITSVPESSRFVGAATPVLFSGNKKFYPAKILMLSEDDKALEEKANAVAMDLMKKSDVSKKNPVKKRSGKKISKAGSASDRDIALALGKKAPVPKLQEEQANASKKAVKSVKVSKAKGQNQLDAQVMSTIKRSLFQNVEKDNGVEEENDRGNVSEDDSTVDTGNDQSDENEEEVAGPSDNSSEWVKILHKYDLSMCRNFLSDVIGLIDSQAGPRDESKQILKLLPIPDKVKSVELTMGSQIFIPLSIKEQLKVDFKNRPNLLAKNTLFALYGSDTFRTHKVTGRGNTPGTFTIANDVLVTVLNFVNRHVSKENQMKQSDLIGMINKRAREWRTPPKRKSNQQAKTNQQAKKCKTKDKDIFDDLVKSTSPFKVLPLKPLSQGESSSSEDEEATSGVTSPVKTQAAPAPAVTEVAPVPALTQATPVPAITQVAPGPATPSVPAAEPSPSPSGPTWTEYQHQQQSWAHQQTAPSYSWGWGPNGAWAPSGAPAASSGWWHQATAPADQGDQHHQYTTFVEAPTANANANNSKKSVKGKGVPVRRTVGKGPRRRGKLVPPETTNSSEEDDPPISGVERHSKLSLSKKIQRKKDDGSDEEQQPQAARAASKQTF</sequence>
<accession>A0AAE1HSF7</accession>
<evidence type="ECO:0000313" key="3">
    <source>
        <dbReference type="Proteomes" id="UP001219518"/>
    </source>
</evidence>
<feature type="region of interest" description="Disordered" evidence="1">
    <location>
        <begin position="158"/>
        <end position="201"/>
    </location>
</feature>
<feature type="region of interest" description="Disordered" evidence="1">
    <location>
        <begin position="394"/>
        <end position="428"/>
    </location>
</feature>
<organism evidence="2 3">
    <name type="scientific">Frankliniella fusca</name>
    <dbReference type="NCBI Taxonomy" id="407009"/>
    <lineage>
        <taxon>Eukaryota</taxon>
        <taxon>Metazoa</taxon>
        <taxon>Ecdysozoa</taxon>
        <taxon>Arthropoda</taxon>
        <taxon>Hexapoda</taxon>
        <taxon>Insecta</taxon>
        <taxon>Pterygota</taxon>
        <taxon>Neoptera</taxon>
        <taxon>Paraneoptera</taxon>
        <taxon>Thysanoptera</taxon>
        <taxon>Terebrantia</taxon>
        <taxon>Thripoidea</taxon>
        <taxon>Thripidae</taxon>
        <taxon>Frankliniella</taxon>
    </lineage>
</organism>
<gene>
    <name evidence="2" type="ORF">KUF71_014215</name>
</gene>
<feature type="compositionally biased region" description="Basic residues" evidence="1">
    <location>
        <begin position="83"/>
        <end position="94"/>
    </location>
</feature>
<evidence type="ECO:0000313" key="2">
    <source>
        <dbReference type="EMBL" id="KAK3925966.1"/>
    </source>
</evidence>
<feature type="non-terminal residue" evidence="2">
    <location>
        <position position="1"/>
    </location>
</feature>
<feature type="compositionally biased region" description="Low complexity" evidence="1">
    <location>
        <begin position="542"/>
        <end position="557"/>
    </location>
</feature>
<feature type="compositionally biased region" description="Basic residues" evidence="1">
    <location>
        <begin position="562"/>
        <end position="572"/>
    </location>
</feature>
<protein>
    <submittedName>
        <fullName evidence="2">Chromodomain-helicase-DNA-binding protein Mi-2-like protein</fullName>
    </submittedName>
</protein>
<name>A0AAE1HSF7_9NEOP</name>
<keyword evidence="3" id="KW-1185">Reference proteome</keyword>
<dbReference type="EMBL" id="JAHWGI010001242">
    <property type="protein sequence ID" value="KAK3925966.1"/>
    <property type="molecule type" value="Genomic_DNA"/>
</dbReference>